<evidence type="ECO:0008006" key="4">
    <source>
        <dbReference type="Google" id="ProtNLM"/>
    </source>
</evidence>
<reference evidence="2" key="1">
    <citation type="journal article" date="2012" name="Nature">
        <title>The tomato genome sequence provides insights into fleshy fruit evolution.</title>
        <authorList>
            <consortium name="Tomato Genome Consortium"/>
        </authorList>
    </citation>
    <scope>NUCLEOTIDE SEQUENCE [LARGE SCALE GENOMIC DNA]</scope>
    <source>
        <strain evidence="2">cv. Heinz 1706</strain>
    </source>
</reference>
<dbReference type="InParanoid" id="A0A3Q7HPP5"/>
<protein>
    <recommendedName>
        <fullName evidence="4">Reverse transcriptase Ty1/copia-type domain-containing protein</fullName>
    </recommendedName>
</protein>
<dbReference type="PANTHER" id="PTHR11439">
    <property type="entry name" value="GAG-POL-RELATED RETROTRANSPOSON"/>
    <property type="match status" value="1"/>
</dbReference>
<dbReference type="EnsemblPlants" id="Solyc08g068716.1.1">
    <property type="protein sequence ID" value="Solyc08g068716.1.1"/>
    <property type="gene ID" value="Solyc08g068716.1"/>
</dbReference>
<keyword evidence="3" id="KW-1185">Reference proteome</keyword>
<dbReference type="STRING" id="4081.A0A3Q7HPP5"/>
<dbReference type="Proteomes" id="UP000004994">
    <property type="component" value="Chromosome 8"/>
</dbReference>
<evidence type="ECO:0000313" key="2">
    <source>
        <dbReference type="EnsemblPlants" id="Solyc08g068716.1.1"/>
    </source>
</evidence>
<evidence type="ECO:0000313" key="3">
    <source>
        <dbReference type="Proteomes" id="UP000004994"/>
    </source>
</evidence>
<dbReference type="AlphaFoldDB" id="A0A3Q7HPP5"/>
<feature type="compositionally biased region" description="Polar residues" evidence="1">
    <location>
        <begin position="9"/>
        <end position="30"/>
    </location>
</feature>
<reference evidence="2" key="2">
    <citation type="submission" date="2019-01" db="UniProtKB">
        <authorList>
            <consortium name="EnsemblPlants"/>
        </authorList>
    </citation>
    <scope>IDENTIFICATION</scope>
    <source>
        <strain evidence="2">cv. Heinz 1706</strain>
    </source>
</reference>
<accession>A0A3Q7HPP5</accession>
<name>A0A3Q7HPP5_SOLLC</name>
<proteinExistence type="predicted"/>
<dbReference type="Gramene" id="Solyc08g068716.1.1">
    <property type="protein sequence ID" value="Solyc08g068716.1.1"/>
    <property type="gene ID" value="Solyc08g068716.1"/>
</dbReference>
<feature type="region of interest" description="Disordered" evidence="1">
    <location>
        <begin position="1"/>
        <end position="31"/>
    </location>
</feature>
<organism evidence="2">
    <name type="scientific">Solanum lycopersicum</name>
    <name type="common">Tomato</name>
    <name type="synonym">Lycopersicon esculentum</name>
    <dbReference type="NCBI Taxonomy" id="4081"/>
    <lineage>
        <taxon>Eukaryota</taxon>
        <taxon>Viridiplantae</taxon>
        <taxon>Streptophyta</taxon>
        <taxon>Embryophyta</taxon>
        <taxon>Tracheophyta</taxon>
        <taxon>Spermatophyta</taxon>
        <taxon>Magnoliopsida</taxon>
        <taxon>eudicotyledons</taxon>
        <taxon>Gunneridae</taxon>
        <taxon>Pentapetalae</taxon>
        <taxon>asterids</taxon>
        <taxon>lamiids</taxon>
        <taxon>Solanales</taxon>
        <taxon>Solanaceae</taxon>
        <taxon>Solanoideae</taxon>
        <taxon>Solaneae</taxon>
        <taxon>Solanum</taxon>
        <taxon>Solanum subgen. Lycopersicon</taxon>
    </lineage>
</organism>
<dbReference type="OMA" id="WGSCAIT"/>
<sequence>MRNLGPRGLQQQSEPNTSTADYNHSNSAHTAGTPVDVYVKLTSRQFDDHMKVKEAIEDPLVDHKAYQKLIGKLLYLNMTRPDITFSTQSLSQFLQQPKKSHINAALRVVRYLKKEPGQGLLFSSSSNEEIDAFCDADWGSCAITKRSDI</sequence>
<dbReference type="PANTHER" id="PTHR11439:SF499">
    <property type="entry name" value="PPC DOMAIN-CONTAINING PROTEIN"/>
    <property type="match status" value="1"/>
</dbReference>
<evidence type="ECO:0000256" key="1">
    <source>
        <dbReference type="SAM" id="MobiDB-lite"/>
    </source>
</evidence>